<comment type="caution">
    <text evidence="12">The sequence shown here is derived from an EMBL/GenBank/DDBJ whole genome shotgun (WGS) entry which is preliminary data.</text>
</comment>
<dbReference type="EMBL" id="VFQF01000001">
    <property type="protein sequence ID" value="TQN47572.1"/>
    <property type="molecule type" value="Genomic_DNA"/>
</dbReference>
<dbReference type="GO" id="GO:0046872">
    <property type="term" value="F:metal ion binding"/>
    <property type="evidence" value="ECO:0007669"/>
    <property type="project" value="UniProtKB-KW"/>
</dbReference>
<organism evidence="12 13">
    <name type="scientific">Humibacillus xanthopallidus</name>
    <dbReference type="NCBI Taxonomy" id="412689"/>
    <lineage>
        <taxon>Bacteria</taxon>
        <taxon>Bacillati</taxon>
        <taxon>Actinomycetota</taxon>
        <taxon>Actinomycetes</taxon>
        <taxon>Micrococcales</taxon>
        <taxon>Intrasporangiaceae</taxon>
        <taxon>Humibacillus</taxon>
    </lineage>
</organism>
<keyword evidence="3" id="KW-0949">S-adenosyl-L-methionine</keyword>
<dbReference type="InterPro" id="IPR013785">
    <property type="entry name" value="Aldolase_TIM"/>
</dbReference>
<reference evidence="12 13" key="1">
    <citation type="submission" date="2019-06" db="EMBL/GenBank/DDBJ databases">
        <title>Sequencing the genomes of 1000 actinobacteria strains.</title>
        <authorList>
            <person name="Klenk H.-P."/>
        </authorList>
    </citation>
    <scope>NUCLEOTIDE SEQUENCE [LARGE SCALE GENOMIC DNA]</scope>
    <source>
        <strain evidence="12 13">DSM 21776</strain>
    </source>
</reference>
<dbReference type="PIRSF" id="PIRSF004911">
    <property type="entry name" value="DUF160"/>
    <property type="match status" value="1"/>
</dbReference>
<dbReference type="InterPro" id="IPR003739">
    <property type="entry name" value="Lys_aminomutase/Glu_NH3_mut"/>
</dbReference>
<dbReference type="RefSeq" id="WP_141819900.1">
    <property type="nucleotide sequence ID" value="NZ_BAAAQC010000005.1"/>
</dbReference>
<keyword evidence="5 10" id="KW-0663">Pyridoxal phosphate</keyword>
<keyword evidence="8" id="KW-0413">Isomerase</keyword>
<feature type="modified residue" description="N6-(pyridoxal phosphate)lysine" evidence="10">
    <location>
        <position position="316"/>
    </location>
</feature>
<dbReference type="OrthoDB" id="9768064at2"/>
<dbReference type="InterPro" id="IPR007197">
    <property type="entry name" value="rSAM"/>
</dbReference>
<evidence type="ECO:0000259" key="11">
    <source>
        <dbReference type="PROSITE" id="PS51918"/>
    </source>
</evidence>
<dbReference type="Pfam" id="PF12544">
    <property type="entry name" value="LAM_C"/>
    <property type="match status" value="1"/>
</dbReference>
<keyword evidence="4 9" id="KW-0479">Metal-binding</keyword>
<dbReference type="GO" id="GO:0016853">
    <property type="term" value="F:isomerase activity"/>
    <property type="evidence" value="ECO:0007669"/>
    <property type="project" value="UniProtKB-KW"/>
</dbReference>
<dbReference type="AlphaFoldDB" id="A0A543PU17"/>
<dbReference type="Gene3D" id="3.20.20.70">
    <property type="entry name" value="Aldolase class I"/>
    <property type="match status" value="1"/>
</dbReference>
<evidence type="ECO:0000256" key="3">
    <source>
        <dbReference type="ARBA" id="ARBA00022691"/>
    </source>
</evidence>
<gene>
    <name evidence="12" type="ORF">FHX52_0675</name>
</gene>
<feature type="binding site" evidence="9">
    <location>
        <position position="105"/>
    </location>
    <ligand>
        <name>[4Fe-4S] cluster</name>
        <dbReference type="ChEBI" id="CHEBI:49883"/>
        <note>4Fe-4S-S-AdoMet</note>
    </ligand>
</feature>
<dbReference type="NCBIfam" id="TIGR00238">
    <property type="entry name" value="KamA family radical SAM protein"/>
    <property type="match status" value="1"/>
</dbReference>
<name>A0A543PU17_9MICO</name>
<evidence type="ECO:0000256" key="4">
    <source>
        <dbReference type="ARBA" id="ARBA00022723"/>
    </source>
</evidence>
<feature type="binding site" evidence="9">
    <location>
        <position position="109"/>
    </location>
    <ligand>
        <name>[4Fe-4S] cluster</name>
        <dbReference type="ChEBI" id="CHEBI:49883"/>
        <note>4Fe-4S-S-AdoMet</note>
    </ligand>
</feature>
<dbReference type="InterPro" id="IPR058240">
    <property type="entry name" value="rSAM_sf"/>
</dbReference>
<evidence type="ECO:0000256" key="10">
    <source>
        <dbReference type="PIRSR" id="PIRSR603739-50"/>
    </source>
</evidence>
<evidence type="ECO:0000256" key="5">
    <source>
        <dbReference type="ARBA" id="ARBA00022898"/>
    </source>
</evidence>
<comment type="cofactor">
    <cofactor evidence="1 10">
        <name>pyridoxal 5'-phosphate</name>
        <dbReference type="ChEBI" id="CHEBI:597326"/>
    </cofactor>
</comment>
<dbReference type="CDD" id="cd01335">
    <property type="entry name" value="Radical_SAM"/>
    <property type="match status" value="1"/>
</dbReference>
<dbReference type="PANTHER" id="PTHR30538:SF1">
    <property type="entry name" value="L-LYSINE 2,3-AMINOMUTASE"/>
    <property type="match status" value="1"/>
</dbReference>
<dbReference type="PROSITE" id="PS51918">
    <property type="entry name" value="RADICAL_SAM"/>
    <property type="match status" value="1"/>
</dbReference>
<evidence type="ECO:0000313" key="12">
    <source>
        <dbReference type="EMBL" id="TQN47572.1"/>
    </source>
</evidence>
<dbReference type="SFLD" id="SFLDS00029">
    <property type="entry name" value="Radical_SAM"/>
    <property type="match status" value="1"/>
</dbReference>
<evidence type="ECO:0000256" key="8">
    <source>
        <dbReference type="ARBA" id="ARBA00023235"/>
    </source>
</evidence>
<dbReference type="Pfam" id="PF04055">
    <property type="entry name" value="Radical_SAM"/>
    <property type="match status" value="1"/>
</dbReference>
<dbReference type="SFLD" id="SFLDG01070">
    <property type="entry name" value="PLP-dependent"/>
    <property type="match status" value="1"/>
</dbReference>
<keyword evidence="2 9" id="KW-0004">4Fe-4S</keyword>
<evidence type="ECO:0000256" key="9">
    <source>
        <dbReference type="PIRSR" id="PIRSR004911-1"/>
    </source>
</evidence>
<evidence type="ECO:0000256" key="7">
    <source>
        <dbReference type="ARBA" id="ARBA00023014"/>
    </source>
</evidence>
<sequence length="348" mass="38588">MSVRTEGKQSKPRVVTQPAQLAGLPGVDLAEVERVHDVFPLRISRHYLDLIEEPGDPIWLQAMPDIRELSDEGFADPLAEEADSPVPYLTHRYPDRVLLRVTDTCASYCRFCTRRWKIADPDPVPPEVIQTAIDYIRAHPEVRDVIVSGGDPLMLSDSRLEGILSDLRAIPHVEIIRIGTRVPVTLPERVTPELCDMLRRFHPLYVNTHFNHPREITPESARACGLLADAGIPLGNQSVLLKGVNDTPEVMTELVQKLLTIRVRPYYIYQADLVRGTDHFRTSVQTGLDIIRALRGHTSGLAVPHYVIDAPGGGGKIALAPDAVVSIEDGVLTLVNYAGNHYTYPSGD</sequence>
<keyword evidence="6" id="KW-0408">Iron</keyword>
<evidence type="ECO:0000313" key="13">
    <source>
        <dbReference type="Proteomes" id="UP000320085"/>
    </source>
</evidence>
<evidence type="ECO:0000256" key="1">
    <source>
        <dbReference type="ARBA" id="ARBA00001933"/>
    </source>
</evidence>
<feature type="binding site" evidence="9">
    <location>
        <position position="112"/>
    </location>
    <ligand>
        <name>[4Fe-4S] cluster</name>
        <dbReference type="ChEBI" id="CHEBI:49883"/>
        <note>4Fe-4S-S-AdoMet</note>
    </ligand>
</feature>
<protein>
    <submittedName>
        <fullName evidence="12">L-lysine 2,3-aminomutase</fullName>
    </submittedName>
</protein>
<dbReference type="SUPFAM" id="SSF102114">
    <property type="entry name" value="Radical SAM enzymes"/>
    <property type="match status" value="1"/>
</dbReference>
<evidence type="ECO:0000256" key="2">
    <source>
        <dbReference type="ARBA" id="ARBA00022485"/>
    </source>
</evidence>
<dbReference type="Proteomes" id="UP000320085">
    <property type="component" value="Unassembled WGS sequence"/>
</dbReference>
<feature type="domain" description="Radical SAM core" evidence="11">
    <location>
        <begin position="91"/>
        <end position="301"/>
    </location>
</feature>
<keyword evidence="7 9" id="KW-0411">Iron-sulfur</keyword>
<dbReference type="InterPro" id="IPR025895">
    <property type="entry name" value="LAM_C_dom"/>
</dbReference>
<dbReference type="PANTHER" id="PTHR30538">
    <property type="entry name" value="LYSINE 2,3-AMINOMUTASE-RELATED"/>
    <property type="match status" value="1"/>
</dbReference>
<evidence type="ECO:0000256" key="6">
    <source>
        <dbReference type="ARBA" id="ARBA00023004"/>
    </source>
</evidence>
<accession>A0A543PU17</accession>
<dbReference type="GO" id="GO:0051539">
    <property type="term" value="F:4 iron, 4 sulfur cluster binding"/>
    <property type="evidence" value="ECO:0007669"/>
    <property type="project" value="UniProtKB-KW"/>
</dbReference>
<proteinExistence type="predicted"/>